<protein>
    <submittedName>
        <fullName evidence="5">Transcriptional regulator</fullName>
    </submittedName>
</protein>
<dbReference type="PANTHER" id="PTHR33204">
    <property type="entry name" value="TRANSCRIPTIONAL REGULATOR, MARR FAMILY"/>
    <property type="match status" value="1"/>
</dbReference>
<gene>
    <name evidence="5" type="ORF">GCM10025874_00820</name>
</gene>
<name>A0AA37U8U2_9MICO</name>
<evidence type="ECO:0000256" key="1">
    <source>
        <dbReference type="ARBA" id="ARBA00023015"/>
    </source>
</evidence>
<evidence type="ECO:0000256" key="3">
    <source>
        <dbReference type="ARBA" id="ARBA00023163"/>
    </source>
</evidence>
<keyword evidence="2" id="KW-0238">DNA-binding</keyword>
<dbReference type="GO" id="GO:0003677">
    <property type="term" value="F:DNA binding"/>
    <property type="evidence" value="ECO:0007669"/>
    <property type="project" value="UniProtKB-KW"/>
</dbReference>
<organism evidence="5 6">
    <name type="scientific">Arenivirga flava</name>
    <dbReference type="NCBI Taxonomy" id="1930060"/>
    <lineage>
        <taxon>Bacteria</taxon>
        <taxon>Bacillati</taxon>
        <taxon>Actinomycetota</taxon>
        <taxon>Actinomycetes</taxon>
        <taxon>Micrococcales</taxon>
        <taxon>Microbacteriaceae</taxon>
        <taxon>Arenivirga</taxon>
    </lineage>
</organism>
<dbReference type="InterPro" id="IPR002577">
    <property type="entry name" value="HTH_HxlR"/>
</dbReference>
<keyword evidence="6" id="KW-1185">Reference proteome</keyword>
<dbReference type="PANTHER" id="PTHR33204:SF37">
    <property type="entry name" value="HTH-TYPE TRANSCRIPTIONAL REGULATOR YODB"/>
    <property type="match status" value="1"/>
</dbReference>
<dbReference type="RefSeq" id="WP_284228924.1">
    <property type="nucleotide sequence ID" value="NZ_BSUL01000001.1"/>
</dbReference>
<dbReference type="SUPFAM" id="SSF46785">
    <property type="entry name" value="Winged helix' DNA-binding domain"/>
    <property type="match status" value="1"/>
</dbReference>
<keyword evidence="3" id="KW-0804">Transcription</keyword>
<comment type="caution">
    <text evidence="5">The sequence shown here is derived from an EMBL/GenBank/DDBJ whole genome shotgun (WGS) entry which is preliminary data.</text>
</comment>
<evidence type="ECO:0000313" key="6">
    <source>
        <dbReference type="Proteomes" id="UP001157160"/>
    </source>
</evidence>
<evidence type="ECO:0000256" key="2">
    <source>
        <dbReference type="ARBA" id="ARBA00023125"/>
    </source>
</evidence>
<dbReference type="CDD" id="cd00090">
    <property type="entry name" value="HTH_ARSR"/>
    <property type="match status" value="1"/>
</dbReference>
<dbReference type="PROSITE" id="PS51118">
    <property type="entry name" value="HTH_HXLR"/>
    <property type="match status" value="1"/>
</dbReference>
<proteinExistence type="predicted"/>
<evidence type="ECO:0000259" key="4">
    <source>
        <dbReference type="PROSITE" id="PS51118"/>
    </source>
</evidence>
<dbReference type="InterPro" id="IPR036390">
    <property type="entry name" value="WH_DNA-bd_sf"/>
</dbReference>
<dbReference type="Gene3D" id="1.10.10.10">
    <property type="entry name" value="Winged helix-like DNA-binding domain superfamily/Winged helix DNA-binding domain"/>
    <property type="match status" value="1"/>
</dbReference>
<dbReference type="EMBL" id="BSUL01000001">
    <property type="protein sequence ID" value="GMA26829.1"/>
    <property type="molecule type" value="Genomic_DNA"/>
</dbReference>
<accession>A0AA37U8U2</accession>
<dbReference type="InterPro" id="IPR036388">
    <property type="entry name" value="WH-like_DNA-bd_sf"/>
</dbReference>
<sequence length="120" mass="12868">MTETPAFDPYAADCPSRQLVDRIADRWAVLVIGVLSEGPARNGELAARVGGISPKMLSQTLRGLERDGLITREAHNTVPPRVEYALTASGASLQPVLMAVEQWARDHAGSVLRAQAAYDG</sequence>
<reference evidence="5 6" key="1">
    <citation type="journal article" date="2014" name="Int. J. Syst. Evol. Microbiol.">
        <title>Complete genome sequence of Corynebacterium casei LMG S-19264T (=DSM 44701T), isolated from a smear-ripened cheese.</title>
        <authorList>
            <consortium name="US DOE Joint Genome Institute (JGI-PGF)"/>
            <person name="Walter F."/>
            <person name="Albersmeier A."/>
            <person name="Kalinowski J."/>
            <person name="Ruckert C."/>
        </authorList>
    </citation>
    <scope>NUCLEOTIDE SEQUENCE [LARGE SCALE GENOMIC DNA]</scope>
    <source>
        <strain evidence="5 6">NBRC 112289</strain>
    </source>
</reference>
<feature type="domain" description="HTH hxlR-type" evidence="4">
    <location>
        <begin position="14"/>
        <end position="112"/>
    </location>
</feature>
<evidence type="ECO:0000313" key="5">
    <source>
        <dbReference type="EMBL" id="GMA26829.1"/>
    </source>
</evidence>
<dbReference type="AlphaFoldDB" id="A0AA37U8U2"/>
<keyword evidence="1" id="KW-0805">Transcription regulation</keyword>
<dbReference type="Proteomes" id="UP001157160">
    <property type="component" value="Unassembled WGS sequence"/>
</dbReference>
<dbReference type="InterPro" id="IPR011991">
    <property type="entry name" value="ArsR-like_HTH"/>
</dbReference>
<dbReference type="Pfam" id="PF01638">
    <property type="entry name" value="HxlR"/>
    <property type="match status" value="1"/>
</dbReference>